<evidence type="ECO:0000313" key="2">
    <source>
        <dbReference type="EMBL" id="PWK26970.1"/>
    </source>
</evidence>
<accession>A0A316EC82</accession>
<dbReference type="Proteomes" id="UP000245697">
    <property type="component" value="Unassembled WGS sequence"/>
</dbReference>
<keyword evidence="3" id="KW-1185">Reference proteome</keyword>
<comment type="caution">
    <text evidence="2">The sequence shown here is derived from an EMBL/GenBank/DDBJ whole genome shotgun (WGS) entry which is preliminary data.</text>
</comment>
<feature type="region of interest" description="Disordered" evidence="1">
    <location>
        <begin position="162"/>
        <end position="200"/>
    </location>
</feature>
<evidence type="ECO:0000313" key="3">
    <source>
        <dbReference type="Proteomes" id="UP000245697"/>
    </source>
</evidence>
<dbReference type="AlphaFoldDB" id="A0A316EC82"/>
<organism evidence="2 3">
    <name type="scientific">Actinoplanes xinjiangensis</name>
    <dbReference type="NCBI Taxonomy" id="512350"/>
    <lineage>
        <taxon>Bacteria</taxon>
        <taxon>Bacillati</taxon>
        <taxon>Actinomycetota</taxon>
        <taxon>Actinomycetes</taxon>
        <taxon>Micromonosporales</taxon>
        <taxon>Micromonosporaceae</taxon>
        <taxon>Actinoplanes</taxon>
    </lineage>
</organism>
<proteinExistence type="predicted"/>
<dbReference type="EMBL" id="QGGR01000057">
    <property type="protein sequence ID" value="PWK26970.1"/>
    <property type="molecule type" value="Genomic_DNA"/>
</dbReference>
<evidence type="ECO:0000256" key="1">
    <source>
        <dbReference type="SAM" id="MobiDB-lite"/>
    </source>
</evidence>
<gene>
    <name evidence="2" type="ORF">BC793_1579</name>
</gene>
<sequence>MTTQSIRILHPVTGALVGRCRGPTESGVCPKAGPNGVVPCAGMMIAAAEPDPGYWPVPIPRGYRHCDLPWNEMVRSCLRESEHCRQRWQSGLKRETLRLRALARSGDPRYRKMTERDLDITALWYWRLSVAAKSLHHAEKRAQDQAKVYLDLTEYRRSLAGSDVSVGPDRSSRLGPVPGGRQSSGVMPRSVRPTAAAAGR</sequence>
<protein>
    <submittedName>
        <fullName evidence="2">Uncharacterized protein</fullName>
    </submittedName>
</protein>
<name>A0A316EC82_9ACTN</name>
<reference evidence="2 3" key="1">
    <citation type="submission" date="2018-05" db="EMBL/GenBank/DDBJ databases">
        <title>Genomic Encyclopedia of Archaeal and Bacterial Type Strains, Phase II (KMG-II): from individual species to whole genera.</title>
        <authorList>
            <person name="Goeker M."/>
        </authorList>
    </citation>
    <scope>NUCLEOTIDE SEQUENCE [LARGE SCALE GENOMIC DNA]</scope>
    <source>
        <strain evidence="2 3">DSM 45184</strain>
    </source>
</reference>